<feature type="domain" description="DNA mismatch repair proteins mutS family" evidence="7">
    <location>
        <begin position="536"/>
        <end position="743"/>
    </location>
</feature>
<accession>A0A8J2PB49</accession>
<evidence type="ECO:0000313" key="9">
    <source>
        <dbReference type="Proteomes" id="UP000708208"/>
    </source>
</evidence>
<feature type="domain" description="DNA mismatch repair protein MutS core" evidence="6">
    <location>
        <begin position="190"/>
        <end position="520"/>
    </location>
</feature>
<evidence type="ECO:0000313" key="8">
    <source>
        <dbReference type="EMBL" id="CAG7821651.1"/>
    </source>
</evidence>
<dbReference type="SMART" id="SM00533">
    <property type="entry name" value="MUTSd"/>
    <property type="match status" value="1"/>
</dbReference>
<dbReference type="InterPro" id="IPR011184">
    <property type="entry name" value="DNA_mismatch_repair_Msh2"/>
</dbReference>
<proteinExistence type="inferred from homology"/>
<dbReference type="PANTHER" id="PTHR11361">
    <property type="entry name" value="DNA MISMATCH REPAIR PROTEIN MUTS FAMILY MEMBER"/>
    <property type="match status" value="1"/>
</dbReference>
<dbReference type="InterPro" id="IPR045076">
    <property type="entry name" value="MutS"/>
</dbReference>
<dbReference type="InterPro" id="IPR000432">
    <property type="entry name" value="DNA_mismatch_repair_MutS_C"/>
</dbReference>
<keyword evidence="5" id="KW-0469">Meiosis</keyword>
<dbReference type="AlphaFoldDB" id="A0A8J2PB49"/>
<evidence type="ECO:0000259" key="7">
    <source>
        <dbReference type="SMART" id="SM00534"/>
    </source>
</evidence>
<organism evidence="8 9">
    <name type="scientific">Allacma fusca</name>
    <dbReference type="NCBI Taxonomy" id="39272"/>
    <lineage>
        <taxon>Eukaryota</taxon>
        <taxon>Metazoa</taxon>
        <taxon>Ecdysozoa</taxon>
        <taxon>Arthropoda</taxon>
        <taxon>Hexapoda</taxon>
        <taxon>Collembola</taxon>
        <taxon>Symphypleona</taxon>
        <taxon>Sminthuridae</taxon>
        <taxon>Allacma</taxon>
    </lineage>
</organism>
<dbReference type="InterPro" id="IPR007860">
    <property type="entry name" value="DNA_mmatch_repair_MutS_con_dom"/>
</dbReference>
<reference evidence="8" key="1">
    <citation type="submission" date="2021-06" db="EMBL/GenBank/DDBJ databases">
        <authorList>
            <person name="Hodson N. C."/>
            <person name="Mongue J. A."/>
            <person name="Jaron S. K."/>
        </authorList>
    </citation>
    <scope>NUCLEOTIDE SEQUENCE</scope>
</reference>
<dbReference type="FunFam" id="3.30.420.110:FF:000003">
    <property type="entry name" value="mutS protein homolog 4"/>
    <property type="match status" value="1"/>
</dbReference>
<keyword evidence="2" id="KW-0547">Nucleotide-binding</keyword>
<dbReference type="OrthoDB" id="10252754at2759"/>
<dbReference type="EMBL" id="CAJVCH010517807">
    <property type="protein sequence ID" value="CAG7821651.1"/>
    <property type="molecule type" value="Genomic_DNA"/>
</dbReference>
<evidence type="ECO:0000256" key="4">
    <source>
        <dbReference type="ARBA" id="ARBA00023125"/>
    </source>
</evidence>
<dbReference type="GO" id="GO:0140664">
    <property type="term" value="F:ATP-dependent DNA damage sensor activity"/>
    <property type="evidence" value="ECO:0007669"/>
    <property type="project" value="InterPro"/>
</dbReference>
<keyword evidence="4" id="KW-0238">DNA-binding</keyword>
<evidence type="ECO:0000256" key="3">
    <source>
        <dbReference type="ARBA" id="ARBA00022840"/>
    </source>
</evidence>
<evidence type="ECO:0000256" key="2">
    <source>
        <dbReference type="ARBA" id="ARBA00022741"/>
    </source>
</evidence>
<comment type="caution">
    <text evidence="8">The sequence shown here is derived from an EMBL/GenBank/DDBJ whole genome shotgun (WGS) entry which is preliminary data.</text>
</comment>
<evidence type="ECO:0008006" key="10">
    <source>
        <dbReference type="Google" id="ProtNLM"/>
    </source>
</evidence>
<keyword evidence="9" id="KW-1185">Reference proteome</keyword>
<dbReference type="Pfam" id="PF05192">
    <property type="entry name" value="MutS_III"/>
    <property type="match status" value="1"/>
</dbReference>
<evidence type="ECO:0000256" key="5">
    <source>
        <dbReference type="ARBA" id="ARBA00023254"/>
    </source>
</evidence>
<dbReference type="PIRSF" id="PIRSF005813">
    <property type="entry name" value="MSH2"/>
    <property type="match status" value="1"/>
</dbReference>
<dbReference type="GO" id="GO:0030983">
    <property type="term" value="F:mismatched DNA binding"/>
    <property type="evidence" value="ECO:0007669"/>
    <property type="project" value="InterPro"/>
</dbReference>
<name>A0A8J2PB49_9HEXA</name>
<dbReference type="GO" id="GO:0007131">
    <property type="term" value="P:reciprocal meiotic recombination"/>
    <property type="evidence" value="ECO:0007669"/>
    <property type="project" value="TreeGrafter"/>
</dbReference>
<dbReference type="GO" id="GO:0006298">
    <property type="term" value="P:mismatch repair"/>
    <property type="evidence" value="ECO:0007669"/>
    <property type="project" value="InterPro"/>
</dbReference>
<evidence type="ECO:0000259" key="6">
    <source>
        <dbReference type="SMART" id="SM00533"/>
    </source>
</evidence>
<dbReference type="Pfam" id="PF05188">
    <property type="entry name" value="MutS_II"/>
    <property type="match status" value="1"/>
</dbReference>
<dbReference type="Proteomes" id="UP000708208">
    <property type="component" value="Unassembled WGS sequence"/>
</dbReference>
<dbReference type="SMART" id="SM00534">
    <property type="entry name" value="MUTSac"/>
    <property type="match status" value="1"/>
</dbReference>
<dbReference type="InterPro" id="IPR007696">
    <property type="entry name" value="DNA_mismatch_repair_MutS_core"/>
</dbReference>
<dbReference type="GO" id="GO:0005634">
    <property type="term" value="C:nucleus"/>
    <property type="evidence" value="ECO:0007669"/>
    <property type="project" value="TreeGrafter"/>
</dbReference>
<dbReference type="PANTHER" id="PTHR11361:SF21">
    <property type="entry name" value="MUTS PROTEIN HOMOLOG 4"/>
    <property type="match status" value="1"/>
</dbReference>
<evidence type="ECO:0000256" key="1">
    <source>
        <dbReference type="ARBA" id="ARBA00006271"/>
    </source>
</evidence>
<dbReference type="Pfam" id="PF00488">
    <property type="entry name" value="MutS_V"/>
    <property type="match status" value="1"/>
</dbReference>
<comment type="similarity">
    <text evidence="1">Belongs to the DNA mismatch repair MutS family.</text>
</comment>
<keyword evidence="3" id="KW-0067">ATP-binding</keyword>
<dbReference type="FunFam" id="3.40.50.300:FF:000870">
    <property type="entry name" value="MutS protein homolog 4"/>
    <property type="match status" value="1"/>
</dbReference>
<dbReference type="GO" id="GO:0005524">
    <property type="term" value="F:ATP binding"/>
    <property type="evidence" value="ECO:0007669"/>
    <property type="project" value="UniProtKB-KW"/>
</dbReference>
<protein>
    <recommendedName>
        <fullName evidence="10">DNA mismatch repair proteins mutS family domain-containing protein</fullName>
    </recommendedName>
</protein>
<sequence length="804" mass="90036">MDALSSSSSVPPLKLVVVAIVEGRGQARGEVGMSCMGIGSANLILSEFSDDQNYTKMLSKLNILQPSKILMTSGACASSGQNRMFEQLKKEFNLVEVIPIQRKLFNGEKGFTKIRQLVNEEFQSVPLIVAKKYYLLAAAAALFEYLEVVRSVNFFPKTLKMEFQGSGQTAQIDTATVKHLELLVNNNDPKSCHTLLGILDTCKTPMGSRLLRSNILQPPFNESLIVQRLECVEELKSNPELLYSLQAHLSSLSVDVDHVISNLVQVPRYENDVIKEQRANFILALKHVLQRLPGFATTLKPLTQSYFQLMSSEFEMPIFTRINQKIHSIINEESQVQKGAANMGLQRTFAVKANINEMLDVARKVYCEIIGDINDYVLNLSRECGHPLQICENPKNGLFMQFKLHDVENVAKLVLPKIFLKVRRLKNTISFTTEELLITDQRVKVIRREILNLSDIVIAQLIEDIRQEIGSLYKISEAIANLDVLHSFAMYATLFKSVRPSFSKFATAVVKGRHPILDSISFEPPVANDTFLSSDVNLNVITGPNMSGKTTYLKQVALLQIMAQIGSFVPAEAAMFRIADSIFSRLSTDDNIEGNASSFAVEMNEMNYILRNSTGSSLVIIDELGRATSIEEGIAMSWAMIESLLTAETFVLFATHFLTLTKMESIHFNVLNYKMETVEKVLHTETLTQQCGVKVDNNPSSSSLKYIHVYSRGVTEVEHYGLKLAKMSALPTPVTDDAITVAQKIILSRERQRAPARRLEFTKIFYLLGSNLAAASNHSVLTSSPERLRKYLKLLKAQFQNPER</sequence>
<gene>
    <name evidence="8" type="ORF">AFUS01_LOCUS31978</name>
</gene>